<dbReference type="EMBL" id="JAGINW010000001">
    <property type="protein sequence ID" value="MBP2321740.1"/>
    <property type="molecule type" value="Genomic_DNA"/>
</dbReference>
<gene>
    <name evidence="3" type="ORF">JOF56_002125</name>
</gene>
<feature type="region of interest" description="Disordered" evidence="1">
    <location>
        <begin position="1"/>
        <end position="30"/>
    </location>
</feature>
<keyword evidence="4" id="KW-1185">Reference proteome</keyword>
<evidence type="ECO:0000313" key="4">
    <source>
        <dbReference type="Proteomes" id="UP001519332"/>
    </source>
</evidence>
<protein>
    <submittedName>
        <fullName evidence="3">Fatty acid desaturase</fullName>
    </submittedName>
</protein>
<keyword evidence="2" id="KW-0472">Membrane</keyword>
<evidence type="ECO:0000313" key="3">
    <source>
        <dbReference type="EMBL" id="MBP2321740.1"/>
    </source>
</evidence>
<accession>A0ABS4TCF2</accession>
<evidence type="ECO:0000256" key="1">
    <source>
        <dbReference type="SAM" id="MobiDB-lite"/>
    </source>
</evidence>
<keyword evidence="2" id="KW-1133">Transmembrane helix</keyword>
<sequence length="144" mass="15721">MSRHSAGSGPGRGASRDPEENGAAGPPPRRKRVVLADSRAPVTVLRTVVELEEQTSYGEELVRGFIRIQLKTAVRLALLAAVLLCGLPVLFFFVPAISGITVAGVRLPWLLLGVAPFPVLFGIGYWYNVLAERHERDFVDMVEK</sequence>
<keyword evidence="2" id="KW-0812">Transmembrane</keyword>
<dbReference type="Proteomes" id="UP001519332">
    <property type="component" value="Unassembled WGS sequence"/>
</dbReference>
<reference evidence="3 4" key="1">
    <citation type="submission" date="2021-03" db="EMBL/GenBank/DDBJ databases">
        <title>Sequencing the genomes of 1000 actinobacteria strains.</title>
        <authorList>
            <person name="Klenk H.-P."/>
        </authorList>
    </citation>
    <scope>NUCLEOTIDE SEQUENCE [LARGE SCALE GENOMIC DNA]</scope>
    <source>
        <strain evidence="3 4">DSM 46670</strain>
    </source>
</reference>
<comment type="caution">
    <text evidence="3">The sequence shown here is derived from an EMBL/GenBank/DDBJ whole genome shotgun (WGS) entry which is preliminary data.</text>
</comment>
<evidence type="ECO:0000256" key="2">
    <source>
        <dbReference type="SAM" id="Phobius"/>
    </source>
</evidence>
<dbReference type="RefSeq" id="WP_245378228.1">
    <property type="nucleotide sequence ID" value="NZ_JAGINW010000001.1"/>
</dbReference>
<organism evidence="3 4">
    <name type="scientific">Kibdelosporangium banguiense</name>
    <dbReference type="NCBI Taxonomy" id="1365924"/>
    <lineage>
        <taxon>Bacteria</taxon>
        <taxon>Bacillati</taxon>
        <taxon>Actinomycetota</taxon>
        <taxon>Actinomycetes</taxon>
        <taxon>Pseudonocardiales</taxon>
        <taxon>Pseudonocardiaceae</taxon>
        <taxon>Kibdelosporangium</taxon>
    </lineage>
</organism>
<feature type="transmembrane region" description="Helical" evidence="2">
    <location>
        <begin position="109"/>
        <end position="127"/>
    </location>
</feature>
<name>A0ABS4TCF2_9PSEU</name>
<proteinExistence type="predicted"/>
<feature type="transmembrane region" description="Helical" evidence="2">
    <location>
        <begin position="76"/>
        <end position="97"/>
    </location>
</feature>